<dbReference type="InterPro" id="IPR005552">
    <property type="entry name" value="Scramblase"/>
</dbReference>
<keyword evidence="4" id="KW-1185">Reference proteome</keyword>
<keyword evidence="2" id="KW-0564">Palmitate</keyword>
<dbReference type="Pfam" id="PF03803">
    <property type="entry name" value="Scramblase"/>
    <property type="match status" value="1"/>
</dbReference>
<protein>
    <recommendedName>
        <fullName evidence="2">Phospholipid scramblase</fullName>
    </recommendedName>
</protein>
<dbReference type="GO" id="GO:0017128">
    <property type="term" value="F:phospholipid scramblase activity"/>
    <property type="evidence" value="ECO:0007669"/>
    <property type="project" value="InterPro"/>
</dbReference>
<comment type="similarity">
    <text evidence="1 2">Belongs to the phospholipid scramblase family.</text>
</comment>
<dbReference type="PANTHER" id="PTHR23248">
    <property type="entry name" value="PHOSPHOLIPID SCRAMBLASE-RELATED"/>
    <property type="match status" value="1"/>
</dbReference>
<evidence type="ECO:0000256" key="1">
    <source>
        <dbReference type="ARBA" id="ARBA00005350"/>
    </source>
</evidence>
<keyword evidence="2" id="KW-0449">Lipoprotein</keyword>
<evidence type="ECO:0000256" key="2">
    <source>
        <dbReference type="RuleBase" id="RU363116"/>
    </source>
</evidence>
<comment type="function">
    <text evidence="2">May mediate accelerated ATP-independent bidirectional transbilayer migration of phospholipids upon binding calcium ions that results in a loss of phospholipid asymmetry in the plasma membrane.</text>
</comment>
<sequence length="311" mass="35686">MIGSYKIKMYSKSNLALQPSVHQNQRYFKLHNLNFPPPPSQPDYEQVIQNQPGAHQPSSQGVADGWMPIPQVIPQNCPNGLEYLSTLDQLFVIQQKGMIEGEKLQKSLLKGNSNKKFTIENSASQLVYYAIEDNDCCTRNYWGKSRPFEMRILDNYRNEVIHLSKPLACKSYFLPFYLQIIEVFSPPGCLVGTIEHDWLFLTPFFTVRNAANEEVFKIKGPICRFSMCGSDVEFKILSKDKTTVVGRITKQPPGTLREFFINANHYGITFPMDLDVRMKAVMLGACYLIVRLYVFLKIDDMQEIMALDFIP</sequence>
<gene>
    <name evidence="3" type="ORF">FWK35_00010918</name>
</gene>
<dbReference type="EMBL" id="VUJU01002434">
    <property type="protein sequence ID" value="KAF0761308.1"/>
    <property type="molecule type" value="Genomic_DNA"/>
</dbReference>
<dbReference type="GO" id="GO:0005886">
    <property type="term" value="C:plasma membrane"/>
    <property type="evidence" value="ECO:0007669"/>
    <property type="project" value="TreeGrafter"/>
</dbReference>
<name>A0A6G0YUI1_APHCR</name>
<dbReference type="Proteomes" id="UP000478052">
    <property type="component" value="Unassembled WGS sequence"/>
</dbReference>
<accession>A0A6G0YUI1</accession>
<comment type="caution">
    <text evidence="3">The sequence shown here is derived from an EMBL/GenBank/DDBJ whole genome shotgun (WGS) entry which is preliminary data.</text>
</comment>
<reference evidence="3 4" key="1">
    <citation type="submission" date="2019-08" db="EMBL/GenBank/DDBJ databases">
        <title>Whole genome of Aphis craccivora.</title>
        <authorList>
            <person name="Voronova N.V."/>
            <person name="Shulinski R.S."/>
            <person name="Bandarenka Y.V."/>
            <person name="Zhorov D.G."/>
            <person name="Warner D."/>
        </authorList>
    </citation>
    <scope>NUCLEOTIDE SEQUENCE [LARGE SCALE GENOMIC DNA]</scope>
    <source>
        <strain evidence="3">180601</strain>
        <tissue evidence="3">Whole Body</tissue>
    </source>
</reference>
<proteinExistence type="inferred from homology"/>
<keyword evidence="2" id="KW-0106">Calcium</keyword>
<dbReference type="PANTHER" id="PTHR23248:SF9">
    <property type="entry name" value="PHOSPHOLIPID SCRAMBLASE"/>
    <property type="match status" value="1"/>
</dbReference>
<dbReference type="AlphaFoldDB" id="A0A6G0YUI1"/>
<organism evidence="3 4">
    <name type="scientific">Aphis craccivora</name>
    <name type="common">Cowpea aphid</name>
    <dbReference type="NCBI Taxonomy" id="307492"/>
    <lineage>
        <taxon>Eukaryota</taxon>
        <taxon>Metazoa</taxon>
        <taxon>Ecdysozoa</taxon>
        <taxon>Arthropoda</taxon>
        <taxon>Hexapoda</taxon>
        <taxon>Insecta</taxon>
        <taxon>Pterygota</taxon>
        <taxon>Neoptera</taxon>
        <taxon>Paraneoptera</taxon>
        <taxon>Hemiptera</taxon>
        <taxon>Sternorrhyncha</taxon>
        <taxon>Aphidomorpha</taxon>
        <taxon>Aphidoidea</taxon>
        <taxon>Aphididae</taxon>
        <taxon>Aphidini</taxon>
        <taxon>Aphis</taxon>
        <taxon>Aphis</taxon>
    </lineage>
</organism>
<evidence type="ECO:0000313" key="3">
    <source>
        <dbReference type="EMBL" id="KAF0761308.1"/>
    </source>
</evidence>
<comment type="cofactor">
    <cofactor evidence="2">
        <name>Ca(2+)</name>
        <dbReference type="ChEBI" id="CHEBI:29108"/>
    </cofactor>
</comment>
<dbReference type="OrthoDB" id="191150at2759"/>
<evidence type="ECO:0000313" key="4">
    <source>
        <dbReference type="Proteomes" id="UP000478052"/>
    </source>
</evidence>